<feature type="non-terminal residue" evidence="2">
    <location>
        <position position="1"/>
    </location>
</feature>
<dbReference type="Proteomes" id="UP000324897">
    <property type="component" value="Chromosome 6"/>
</dbReference>
<sequence length="329" mass="36955">MMFLCVWASGSRKQYIGILLGIFFDDQSYHAPIRKLAGENLAMLSSKSKTNAFIIVTTDNCVVPNLTKVLIASYANKAYRINAAQILKNIYRHCSKDIQCLKDLKIVMTDVLPEVLTEIFSCDLRINKNRGSETDTNEPKTSILKLPSVILPFGSNKGEVSQKGRGEEIDIESQKISARDYDQYHDQHSSHQQNYEQADEQQEAPKLQAALLSLSATIFEILITEDEDLAALFGATAARDDSFSFSWKLKEMVESCSGDKADNIRILKSTIKIAIALMKHRSSYINEDMESLIDTLSNASESMEYVDAIMMFSSDDDGDPQQRHRLQAD</sequence>
<evidence type="ECO:0000313" key="2">
    <source>
        <dbReference type="EMBL" id="TVU49878.1"/>
    </source>
</evidence>
<evidence type="ECO:0000313" key="3">
    <source>
        <dbReference type="Proteomes" id="UP000324897"/>
    </source>
</evidence>
<accession>A0A5J9WNW2</accession>
<proteinExistence type="predicted"/>
<dbReference type="OrthoDB" id="694583at2759"/>
<dbReference type="PANTHER" id="PTHR33115">
    <property type="entry name" value="ARM REPEAT SUPERFAMILY PROTEIN"/>
    <property type="match status" value="1"/>
</dbReference>
<dbReference type="PANTHER" id="PTHR33115:SF22">
    <property type="entry name" value="OS12G0449900 PROTEIN"/>
    <property type="match status" value="1"/>
</dbReference>
<evidence type="ECO:0000256" key="1">
    <source>
        <dbReference type="SAM" id="MobiDB-lite"/>
    </source>
</evidence>
<dbReference type="Gramene" id="TVU49878">
    <property type="protein sequence ID" value="TVU49878"/>
    <property type="gene ID" value="EJB05_01217"/>
</dbReference>
<reference evidence="2 3" key="1">
    <citation type="journal article" date="2019" name="Sci. Rep.">
        <title>A high-quality genome of Eragrostis curvula grass provides insights into Poaceae evolution and supports new strategies to enhance forage quality.</title>
        <authorList>
            <person name="Carballo J."/>
            <person name="Santos B.A.C.M."/>
            <person name="Zappacosta D."/>
            <person name="Garbus I."/>
            <person name="Selva J.P."/>
            <person name="Gallo C.A."/>
            <person name="Diaz A."/>
            <person name="Albertini E."/>
            <person name="Caccamo M."/>
            <person name="Echenique V."/>
        </authorList>
    </citation>
    <scope>NUCLEOTIDE SEQUENCE [LARGE SCALE GENOMIC DNA]</scope>
    <source>
        <strain evidence="3">cv. Victoria</strain>
        <tissue evidence="2">Leaf</tissue>
    </source>
</reference>
<gene>
    <name evidence="2" type="ORF">EJB05_01217</name>
</gene>
<protein>
    <submittedName>
        <fullName evidence="2">Uncharacterized protein</fullName>
    </submittedName>
</protein>
<organism evidence="2 3">
    <name type="scientific">Eragrostis curvula</name>
    <name type="common">weeping love grass</name>
    <dbReference type="NCBI Taxonomy" id="38414"/>
    <lineage>
        <taxon>Eukaryota</taxon>
        <taxon>Viridiplantae</taxon>
        <taxon>Streptophyta</taxon>
        <taxon>Embryophyta</taxon>
        <taxon>Tracheophyta</taxon>
        <taxon>Spermatophyta</taxon>
        <taxon>Magnoliopsida</taxon>
        <taxon>Liliopsida</taxon>
        <taxon>Poales</taxon>
        <taxon>Poaceae</taxon>
        <taxon>PACMAD clade</taxon>
        <taxon>Chloridoideae</taxon>
        <taxon>Eragrostideae</taxon>
        <taxon>Eragrostidinae</taxon>
        <taxon>Eragrostis</taxon>
    </lineage>
</organism>
<comment type="caution">
    <text evidence="2">The sequence shown here is derived from an EMBL/GenBank/DDBJ whole genome shotgun (WGS) entry which is preliminary data.</text>
</comment>
<name>A0A5J9WNW2_9POAL</name>
<dbReference type="AlphaFoldDB" id="A0A5J9WNW2"/>
<dbReference type="EMBL" id="RWGY01000002">
    <property type="protein sequence ID" value="TVU49878.1"/>
    <property type="molecule type" value="Genomic_DNA"/>
</dbReference>
<feature type="region of interest" description="Disordered" evidence="1">
    <location>
        <begin position="183"/>
        <end position="202"/>
    </location>
</feature>
<keyword evidence="3" id="KW-1185">Reference proteome</keyword>